<evidence type="ECO:0008006" key="5">
    <source>
        <dbReference type="Google" id="ProtNLM"/>
    </source>
</evidence>
<dbReference type="InterPro" id="IPR029058">
    <property type="entry name" value="AB_hydrolase_fold"/>
</dbReference>
<dbReference type="InterPro" id="IPR000801">
    <property type="entry name" value="Esterase-like"/>
</dbReference>
<dbReference type="PANTHER" id="PTHR48098">
    <property type="entry name" value="ENTEROCHELIN ESTERASE-RELATED"/>
    <property type="match status" value="1"/>
</dbReference>
<dbReference type="Gene3D" id="3.40.50.1820">
    <property type="entry name" value="alpha/beta hydrolase"/>
    <property type="match status" value="1"/>
</dbReference>
<feature type="region of interest" description="Disordered" evidence="1">
    <location>
        <begin position="88"/>
        <end position="121"/>
    </location>
</feature>
<keyword evidence="2" id="KW-0812">Transmembrane</keyword>
<dbReference type="Proteomes" id="UP000215896">
    <property type="component" value="Unassembled WGS sequence"/>
</dbReference>
<keyword evidence="2" id="KW-1133">Transmembrane helix</keyword>
<evidence type="ECO:0000313" key="4">
    <source>
        <dbReference type="Proteomes" id="UP000215896"/>
    </source>
</evidence>
<reference evidence="3 4" key="1">
    <citation type="submission" date="2017-07" db="EMBL/GenBank/DDBJ databases">
        <title>Draft whole genome sequences of clinical Proprionibacteriaceae strains.</title>
        <authorList>
            <person name="Bernier A.-M."/>
            <person name="Bernard K."/>
            <person name="Domingo M.-C."/>
        </authorList>
    </citation>
    <scope>NUCLEOTIDE SEQUENCE [LARGE SCALE GENOMIC DNA]</scope>
    <source>
        <strain evidence="3 4">NML 030167</strain>
    </source>
</reference>
<keyword evidence="4" id="KW-1185">Reference proteome</keyword>
<dbReference type="GO" id="GO:0016747">
    <property type="term" value="F:acyltransferase activity, transferring groups other than amino-acyl groups"/>
    <property type="evidence" value="ECO:0007669"/>
    <property type="project" value="TreeGrafter"/>
</dbReference>
<feature type="transmembrane region" description="Helical" evidence="2">
    <location>
        <begin position="44"/>
        <end position="69"/>
    </location>
</feature>
<dbReference type="EMBL" id="NMVO01000017">
    <property type="protein sequence ID" value="OYO09678.1"/>
    <property type="molecule type" value="Genomic_DNA"/>
</dbReference>
<evidence type="ECO:0000256" key="2">
    <source>
        <dbReference type="SAM" id="Phobius"/>
    </source>
</evidence>
<dbReference type="PANTHER" id="PTHR48098:SF1">
    <property type="entry name" value="DIACYLGLYCEROL ACYLTRANSFERASE_MYCOLYLTRANSFERASE AG85A"/>
    <property type="match status" value="1"/>
</dbReference>
<organism evidence="3 4">
    <name type="scientific">Enemella evansiae</name>
    <dbReference type="NCBI Taxonomy" id="2016499"/>
    <lineage>
        <taxon>Bacteria</taxon>
        <taxon>Bacillati</taxon>
        <taxon>Actinomycetota</taxon>
        <taxon>Actinomycetes</taxon>
        <taxon>Propionibacteriales</taxon>
        <taxon>Propionibacteriaceae</taxon>
        <taxon>Enemella</taxon>
    </lineage>
</organism>
<feature type="compositionally biased region" description="Pro residues" evidence="1">
    <location>
        <begin position="100"/>
        <end position="114"/>
    </location>
</feature>
<dbReference type="SUPFAM" id="SSF53474">
    <property type="entry name" value="alpha/beta-Hydrolases"/>
    <property type="match status" value="1"/>
</dbReference>
<keyword evidence="2" id="KW-0472">Membrane</keyword>
<dbReference type="InterPro" id="IPR050583">
    <property type="entry name" value="Mycobacterial_A85_antigen"/>
</dbReference>
<proteinExistence type="predicted"/>
<gene>
    <name evidence="3" type="ORF">CGZ94_18680</name>
</gene>
<dbReference type="Pfam" id="PF00756">
    <property type="entry name" value="Esterase"/>
    <property type="match status" value="1"/>
</dbReference>
<accession>A0A255G167</accession>
<name>A0A255G167_9ACTN</name>
<evidence type="ECO:0000313" key="3">
    <source>
        <dbReference type="EMBL" id="OYO09678.1"/>
    </source>
</evidence>
<dbReference type="AlphaFoldDB" id="A0A255G167"/>
<protein>
    <recommendedName>
        <fullName evidence="5">Esterase</fullName>
    </recommendedName>
</protein>
<evidence type="ECO:0000256" key="1">
    <source>
        <dbReference type="SAM" id="MobiDB-lite"/>
    </source>
</evidence>
<comment type="caution">
    <text evidence="3">The sequence shown here is derived from an EMBL/GenBank/DDBJ whole genome shotgun (WGS) entry which is preliminary data.</text>
</comment>
<sequence length="384" mass="41874">MLLVALTVLIPLLVLVRLDRSDAGGRRWAVHRWRLRGRERPRNLGWLGVRWVAILLAQTLAVFAVLVLANREMRFYMTWGDLLGTGEASNDLQPRQVGPPLAPDPARPEPPPTSTRPTPSGATLVRMLVRGQASGVNSEILMWLPPAYFSAGPDAEFPVLFMMSGSPGTPEGVYNQFEFDKVASESIASGDTKPFIAVFPTVMTHPPRDTECLDIPGGPKSETWLVTDVPAAVNAAVRASGDRRQWNLAGYSTGGLCATNLLLRHRDQFGAAASIGGYYHPWVQPSEGDLFGGSEEFRRSVTPLWQFQNATPQPTKLLIVTSARDKMSWDGNTYGDGDSKAMIEAARRWPGTAKIVLGTGGHGFKTYVPAFPQALAWLGRTNGL</sequence>